<proteinExistence type="predicted"/>
<feature type="transmembrane region" description="Helical" evidence="1">
    <location>
        <begin position="279"/>
        <end position="297"/>
    </location>
</feature>
<name>A0A543G6T7_9FLAO</name>
<feature type="transmembrane region" description="Helical" evidence="1">
    <location>
        <begin position="317"/>
        <end position="335"/>
    </location>
</feature>
<evidence type="ECO:0000256" key="1">
    <source>
        <dbReference type="SAM" id="Phobius"/>
    </source>
</evidence>
<dbReference type="RefSeq" id="WP_141841372.1">
    <property type="nucleotide sequence ID" value="NZ_VFPJ01000001.1"/>
</dbReference>
<evidence type="ECO:0000313" key="4">
    <source>
        <dbReference type="Proteomes" id="UP000320773"/>
    </source>
</evidence>
<feature type="transmembrane region" description="Helical" evidence="1">
    <location>
        <begin position="7"/>
        <end position="23"/>
    </location>
</feature>
<feature type="transmembrane region" description="Helical" evidence="1">
    <location>
        <begin position="158"/>
        <end position="177"/>
    </location>
</feature>
<comment type="caution">
    <text evidence="3">The sequence shown here is derived from an EMBL/GenBank/DDBJ whole genome shotgun (WGS) entry which is preliminary data.</text>
</comment>
<keyword evidence="1" id="KW-0812">Transmembrane</keyword>
<dbReference type="PANTHER" id="PTHR23028">
    <property type="entry name" value="ACETYLTRANSFERASE"/>
    <property type="match status" value="1"/>
</dbReference>
<evidence type="ECO:0000259" key="2">
    <source>
        <dbReference type="Pfam" id="PF01757"/>
    </source>
</evidence>
<sequence length="353" mass="41857">MRVEQLTFTRFLAAISIVIYHYGKNVYPYNIPWVWQVLGQANVGVSYFFILSGFVLIIAYQNKNNIGYFKFYKNRFARIFPIFFIGILLLLTYKTIKKHPIFWDELAYNVLGIQAWIPSKALCFNSPSWSITVEILFYFLFPFAFNRFYTKPKYFHKIAIVAFIFFVVSQIFFHLYVTSTYYKGYPSISHYFGFYWPPFHLNEFLMGNVAGLYFIKYLHRLPKNGDLKLMLLVLVLVLFLYYNTYFHLHNGFLTILFVPIIILMANNKGSLTSIFCNKIFIILGEISFSIYILQQPIFKFCDYYFDMQQISNTNLRFHLSVLVLILVAFLSYYGIEKPLKTKISNIKIKKLKK</sequence>
<dbReference type="GO" id="GO:0016020">
    <property type="term" value="C:membrane"/>
    <property type="evidence" value="ECO:0007669"/>
    <property type="project" value="TreeGrafter"/>
</dbReference>
<dbReference type="GO" id="GO:0009103">
    <property type="term" value="P:lipopolysaccharide biosynthetic process"/>
    <property type="evidence" value="ECO:0007669"/>
    <property type="project" value="TreeGrafter"/>
</dbReference>
<dbReference type="InterPro" id="IPR002656">
    <property type="entry name" value="Acyl_transf_3_dom"/>
</dbReference>
<feature type="domain" description="Acyltransferase 3" evidence="2">
    <location>
        <begin position="6"/>
        <end position="332"/>
    </location>
</feature>
<keyword evidence="1" id="KW-0472">Membrane</keyword>
<accession>A0A543G6T7</accession>
<feature type="transmembrane region" description="Helical" evidence="1">
    <location>
        <begin position="227"/>
        <end position="245"/>
    </location>
</feature>
<keyword evidence="1" id="KW-1133">Transmembrane helix</keyword>
<feature type="transmembrane region" description="Helical" evidence="1">
    <location>
        <begin position="197"/>
        <end position="215"/>
    </location>
</feature>
<dbReference type="Proteomes" id="UP000320773">
    <property type="component" value="Unassembled WGS sequence"/>
</dbReference>
<dbReference type="GO" id="GO:0016747">
    <property type="term" value="F:acyltransferase activity, transferring groups other than amino-acyl groups"/>
    <property type="evidence" value="ECO:0007669"/>
    <property type="project" value="InterPro"/>
</dbReference>
<evidence type="ECO:0000313" key="3">
    <source>
        <dbReference type="EMBL" id="TQM41792.1"/>
    </source>
</evidence>
<dbReference type="EMBL" id="VFPJ01000001">
    <property type="protein sequence ID" value="TQM41792.1"/>
    <property type="molecule type" value="Genomic_DNA"/>
</dbReference>
<feature type="transmembrane region" description="Helical" evidence="1">
    <location>
        <begin position="43"/>
        <end position="60"/>
    </location>
</feature>
<feature type="transmembrane region" description="Helical" evidence="1">
    <location>
        <begin position="251"/>
        <end position="267"/>
    </location>
</feature>
<dbReference type="Pfam" id="PF01757">
    <property type="entry name" value="Acyl_transf_3"/>
    <property type="match status" value="1"/>
</dbReference>
<feature type="transmembrane region" description="Helical" evidence="1">
    <location>
        <begin position="128"/>
        <end position="146"/>
    </location>
</feature>
<organism evidence="3 4">
    <name type="scientific">Flavobacterium branchiophilum</name>
    <dbReference type="NCBI Taxonomy" id="55197"/>
    <lineage>
        <taxon>Bacteria</taxon>
        <taxon>Pseudomonadati</taxon>
        <taxon>Bacteroidota</taxon>
        <taxon>Flavobacteriia</taxon>
        <taxon>Flavobacteriales</taxon>
        <taxon>Flavobacteriaceae</taxon>
        <taxon>Flavobacterium</taxon>
    </lineage>
</organism>
<protein>
    <submittedName>
        <fullName evidence="3">Peptidoglycan/LPS O-acetylase OafA/YrhL</fullName>
    </submittedName>
</protein>
<feature type="transmembrane region" description="Helical" evidence="1">
    <location>
        <begin position="76"/>
        <end position="96"/>
    </location>
</feature>
<dbReference type="AlphaFoldDB" id="A0A543G6T7"/>
<reference evidence="3 4" key="1">
    <citation type="submission" date="2019-06" db="EMBL/GenBank/DDBJ databases">
        <title>Genomic Encyclopedia of Archaeal and Bacterial Type Strains, Phase II (KMG-II): from individual species to whole genera.</title>
        <authorList>
            <person name="Goeker M."/>
        </authorList>
    </citation>
    <scope>NUCLEOTIDE SEQUENCE [LARGE SCALE GENOMIC DNA]</scope>
    <source>
        <strain evidence="3 4">DSM 24789</strain>
    </source>
</reference>
<dbReference type="PANTHER" id="PTHR23028:SF53">
    <property type="entry name" value="ACYL_TRANSF_3 DOMAIN-CONTAINING PROTEIN"/>
    <property type="match status" value="1"/>
</dbReference>
<gene>
    <name evidence="3" type="ORF">BC670_2800</name>
</gene>
<dbReference type="InterPro" id="IPR050879">
    <property type="entry name" value="Acyltransferase_3"/>
</dbReference>